<organism evidence="2 3">
    <name type="scientific">Cytobacillus spartinae</name>
    <dbReference type="NCBI Taxonomy" id="3299023"/>
    <lineage>
        <taxon>Bacteria</taxon>
        <taxon>Bacillati</taxon>
        <taxon>Bacillota</taxon>
        <taxon>Bacilli</taxon>
        <taxon>Bacillales</taxon>
        <taxon>Bacillaceae</taxon>
        <taxon>Cytobacillus</taxon>
    </lineage>
</organism>
<protein>
    <recommendedName>
        <fullName evidence="4">DUF4083 domain-containing protein</fullName>
    </recommendedName>
</protein>
<evidence type="ECO:0000313" key="2">
    <source>
        <dbReference type="EMBL" id="MFE8702398.1"/>
    </source>
</evidence>
<evidence type="ECO:0008006" key="4">
    <source>
        <dbReference type="Google" id="ProtNLM"/>
    </source>
</evidence>
<sequence>MLQSYILAMFLYFPEDKSEYIPAAISFAVFLVFAIITMRVIIRASRKEAAKAKELEDKIMRDLEDKEKK</sequence>
<dbReference type="Proteomes" id="UP001601059">
    <property type="component" value="Unassembled WGS sequence"/>
</dbReference>
<name>A0ABW6KHT1_9BACI</name>
<evidence type="ECO:0000313" key="3">
    <source>
        <dbReference type="Proteomes" id="UP001601059"/>
    </source>
</evidence>
<dbReference type="EMBL" id="JBIACK010000009">
    <property type="protein sequence ID" value="MFE8702398.1"/>
    <property type="molecule type" value="Genomic_DNA"/>
</dbReference>
<feature type="transmembrane region" description="Helical" evidence="1">
    <location>
        <begin position="20"/>
        <end position="42"/>
    </location>
</feature>
<evidence type="ECO:0000256" key="1">
    <source>
        <dbReference type="SAM" id="Phobius"/>
    </source>
</evidence>
<comment type="caution">
    <text evidence="2">The sequence shown here is derived from an EMBL/GenBank/DDBJ whole genome shotgun (WGS) entry which is preliminary data.</text>
</comment>
<keyword evidence="1" id="KW-0812">Transmembrane</keyword>
<keyword evidence="3" id="KW-1185">Reference proteome</keyword>
<keyword evidence="1" id="KW-1133">Transmembrane helix</keyword>
<accession>A0ABW6KHT1</accession>
<reference evidence="2 3" key="1">
    <citation type="submission" date="2024-08" db="EMBL/GenBank/DDBJ databases">
        <title>Two novel Cytobacillus novel species.</title>
        <authorList>
            <person name="Liu G."/>
        </authorList>
    </citation>
    <scope>NUCLEOTIDE SEQUENCE [LARGE SCALE GENOMIC DNA]</scope>
    <source>
        <strain evidence="2 3">FJAT-54145</strain>
    </source>
</reference>
<dbReference type="RefSeq" id="WP_389362365.1">
    <property type="nucleotide sequence ID" value="NZ_JBIACK010000009.1"/>
</dbReference>
<proteinExistence type="predicted"/>
<gene>
    <name evidence="2" type="ORF">ACFYKX_17510</name>
</gene>
<keyword evidence="1" id="KW-0472">Membrane</keyword>